<evidence type="ECO:0000313" key="2">
    <source>
        <dbReference type="EMBL" id="QXJ26998.1"/>
    </source>
</evidence>
<dbReference type="Proteomes" id="UP001049518">
    <property type="component" value="Chromosome"/>
</dbReference>
<keyword evidence="1" id="KW-1133">Transmembrane helix</keyword>
<feature type="transmembrane region" description="Helical" evidence="1">
    <location>
        <begin position="22"/>
        <end position="44"/>
    </location>
</feature>
<keyword evidence="1" id="KW-0472">Membrane</keyword>
<evidence type="ECO:0000313" key="3">
    <source>
        <dbReference type="Proteomes" id="UP001049518"/>
    </source>
</evidence>
<dbReference type="EMBL" id="CP059572">
    <property type="protein sequence ID" value="QXJ26998.1"/>
    <property type="molecule type" value="Genomic_DNA"/>
</dbReference>
<evidence type="ECO:0000256" key="1">
    <source>
        <dbReference type="SAM" id="Phobius"/>
    </source>
</evidence>
<protein>
    <submittedName>
        <fullName evidence="2">Uncharacterized protein</fullName>
    </submittedName>
</protein>
<keyword evidence="3" id="KW-1185">Reference proteome</keyword>
<name>A0ABX8R809_9ACTN</name>
<gene>
    <name evidence="2" type="ORF">AGRA3207_007461</name>
</gene>
<accession>A0ABX8R809</accession>
<feature type="transmembrane region" description="Helical" evidence="1">
    <location>
        <begin position="56"/>
        <end position="78"/>
    </location>
</feature>
<organism evidence="2 3">
    <name type="scientific">Actinomadura graeca</name>
    <dbReference type="NCBI Taxonomy" id="2750812"/>
    <lineage>
        <taxon>Bacteria</taxon>
        <taxon>Bacillati</taxon>
        <taxon>Actinomycetota</taxon>
        <taxon>Actinomycetes</taxon>
        <taxon>Streptosporangiales</taxon>
        <taxon>Thermomonosporaceae</taxon>
        <taxon>Actinomadura</taxon>
    </lineage>
</organism>
<sequence length="88" mass="8903">MNNPPPQAPDGLSVIAEQWISWAKWGCLLCGALGFLVCGAMMTVGRRNRSHLAGEGAAGIPWTIAGLSLGALAVPLAIEIMSASGSGG</sequence>
<proteinExistence type="predicted"/>
<reference evidence="2" key="1">
    <citation type="submission" date="2020-07" db="EMBL/GenBank/DDBJ databases">
        <authorList>
            <person name="Tarantini F.S."/>
            <person name="Hong K.W."/>
            <person name="Chan K.G."/>
        </authorList>
    </citation>
    <scope>NUCLEOTIDE SEQUENCE</scope>
    <source>
        <strain evidence="2">32-07</strain>
    </source>
</reference>
<keyword evidence="1" id="KW-0812">Transmembrane</keyword>